<dbReference type="InterPro" id="IPR001279">
    <property type="entry name" value="Metallo-B-lactamas"/>
</dbReference>
<evidence type="ECO:0000256" key="3">
    <source>
        <dbReference type="ARBA" id="ARBA00022801"/>
    </source>
</evidence>
<keyword evidence="4" id="KW-0862">Zinc</keyword>
<evidence type="ECO:0000313" key="6">
    <source>
        <dbReference type="EMBL" id="MBM7569673.1"/>
    </source>
</evidence>
<name>A0ABS2MV41_9BACI</name>
<reference evidence="6 7" key="1">
    <citation type="submission" date="2021-01" db="EMBL/GenBank/DDBJ databases">
        <title>Genomic Encyclopedia of Type Strains, Phase IV (KMG-IV): sequencing the most valuable type-strain genomes for metagenomic binning, comparative biology and taxonomic classification.</title>
        <authorList>
            <person name="Goeker M."/>
        </authorList>
    </citation>
    <scope>NUCLEOTIDE SEQUENCE [LARGE SCALE GENOMIC DNA]</scope>
    <source>
        <strain evidence="6 7">DSM 23711</strain>
    </source>
</reference>
<dbReference type="PANTHER" id="PTHR46233">
    <property type="entry name" value="HYDROXYACYLGLUTATHIONE HYDROLASE GLOC"/>
    <property type="match status" value="1"/>
</dbReference>
<dbReference type="Pfam" id="PF00753">
    <property type="entry name" value="Lactamase_B"/>
    <property type="match status" value="1"/>
</dbReference>
<dbReference type="InterPro" id="IPR051453">
    <property type="entry name" value="MBL_Glyoxalase_II"/>
</dbReference>
<evidence type="ECO:0000256" key="4">
    <source>
        <dbReference type="ARBA" id="ARBA00022833"/>
    </source>
</evidence>
<proteinExistence type="predicted"/>
<dbReference type="RefSeq" id="WP_204497125.1">
    <property type="nucleotide sequence ID" value="NZ_JAFBDR010000001.1"/>
</dbReference>
<evidence type="ECO:0000256" key="1">
    <source>
        <dbReference type="ARBA" id="ARBA00001947"/>
    </source>
</evidence>
<dbReference type="PANTHER" id="PTHR46233:SF3">
    <property type="entry name" value="HYDROXYACYLGLUTATHIONE HYDROLASE GLOC"/>
    <property type="match status" value="1"/>
</dbReference>
<evidence type="ECO:0000259" key="5">
    <source>
        <dbReference type="SMART" id="SM00849"/>
    </source>
</evidence>
<dbReference type="SUPFAM" id="SSF56281">
    <property type="entry name" value="Metallo-hydrolase/oxidoreductase"/>
    <property type="match status" value="1"/>
</dbReference>
<feature type="domain" description="Metallo-beta-lactamase" evidence="5">
    <location>
        <begin position="12"/>
        <end position="189"/>
    </location>
</feature>
<keyword evidence="2" id="KW-0479">Metal-binding</keyword>
<dbReference type="EMBL" id="JAFBDR010000001">
    <property type="protein sequence ID" value="MBM7569673.1"/>
    <property type="molecule type" value="Genomic_DNA"/>
</dbReference>
<comment type="cofactor">
    <cofactor evidence="1">
        <name>Zn(2+)</name>
        <dbReference type="ChEBI" id="CHEBI:29105"/>
    </cofactor>
</comment>
<dbReference type="SMART" id="SM00849">
    <property type="entry name" value="Lactamase_B"/>
    <property type="match status" value="1"/>
</dbReference>
<protein>
    <submittedName>
        <fullName evidence="6">Glyoxylase-like metal-dependent hydrolase (Beta-lactamase superfamily II)</fullName>
    </submittedName>
</protein>
<dbReference type="InterPro" id="IPR036866">
    <property type="entry name" value="RibonucZ/Hydroxyglut_hydro"/>
</dbReference>
<evidence type="ECO:0000313" key="7">
    <source>
        <dbReference type="Proteomes" id="UP001296943"/>
    </source>
</evidence>
<keyword evidence="7" id="KW-1185">Reference proteome</keyword>
<organism evidence="6 7">
    <name type="scientific">Aquibacillus albus</name>
    <dbReference type="NCBI Taxonomy" id="1168171"/>
    <lineage>
        <taxon>Bacteria</taxon>
        <taxon>Bacillati</taxon>
        <taxon>Bacillota</taxon>
        <taxon>Bacilli</taxon>
        <taxon>Bacillales</taxon>
        <taxon>Bacillaceae</taxon>
        <taxon>Aquibacillus</taxon>
    </lineage>
</organism>
<keyword evidence="3" id="KW-0378">Hydrolase</keyword>
<dbReference type="Proteomes" id="UP001296943">
    <property type="component" value="Unassembled WGS sequence"/>
</dbReference>
<dbReference type="Gene3D" id="3.60.15.10">
    <property type="entry name" value="Ribonuclease Z/Hydroxyacylglutathione hydrolase-like"/>
    <property type="match status" value="1"/>
</dbReference>
<gene>
    <name evidence="6" type="ORF">JOC48_000142</name>
</gene>
<sequence>MDVNKLSLGPLGTNCYVISNDKESIIFDPGGDADQIVNWIEKSQLNPVAICLTHAHFDHIGAVEPLREQYEIPVYLHELEENWLSDPTLNGSSFFPVEDIVVQSCDAFLEEGKMKLQSFEFEILHTPGHSPGGVAFVFNREKKIIGGDSLFHHGIGRTDLPGGDFDTLINSIKTKLFKYEDDYEVFPGHGPLTTIGNEKRENPFL</sequence>
<dbReference type="CDD" id="cd06262">
    <property type="entry name" value="metallo-hydrolase-like_MBL-fold"/>
    <property type="match status" value="1"/>
</dbReference>
<accession>A0ABS2MV41</accession>
<evidence type="ECO:0000256" key="2">
    <source>
        <dbReference type="ARBA" id="ARBA00022723"/>
    </source>
</evidence>
<comment type="caution">
    <text evidence="6">The sequence shown here is derived from an EMBL/GenBank/DDBJ whole genome shotgun (WGS) entry which is preliminary data.</text>
</comment>